<dbReference type="Pfam" id="PF20151">
    <property type="entry name" value="DUF6533"/>
    <property type="match status" value="1"/>
</dbReference>
<name>A0AAD5YEH8_9APHY</name>
<dbReference type="Proteomes" id="UP001212997">
    <property type="component" value="Unassembled WGS sequence"/>
</dbReference>
<proteinExistence type="predicted"/>
<dbReference type="EMBL" id="JANAWD010000571">
    <property type="protein sequence ID" value="KAJ3477712.1"/>
    <property type="molecule type" value="Genomic_DNA"/>
</dbReference>
<comment type="caution">
    <text evidence="3">The sequence shown here is derived from an EMBL/GenBank/DDBJ whole genome shotgun (WGS) entry which is preliminary data.</text>
</comment>
<evidence type="ECO:0000256" key="1">
    <source>
        <dbReference type="SAM" id="Phobius"/>
    </source>
</evidence>
<reference evidence="3" key="1">
    <citation type="submission" date="2022-07" db="EMBL/GenBank/DDBJ databases">
        <title>Genome Sequence of Physisporinus lineatus.</title>
        <authorList>
            <person name="Buettner E."/>
        </authorList>
    </citation>
    <scope>NUCLEOTIDE SEQUENCE</scope>
    <source>
        <strain evidence="3">VT162</strain>
    </source>
</reference>
<evidence type="ECO:0000313" key="3">
    <source>
        <dbReference type="EMBL" id="KAJ3477712.1"/>
    </source>
</evidence>
<evidence type="ECO:0000259" key="2">
    <source>
        <dbReference type="Pfam" id="PF20151"/>
    </source>
</evidence>
<protein>
    <recommendedName>
        <fullName evidence="2">DUF6533 domain-containing protein</fullName>
    </recommendedName>
</protein>
<keyword evidence="1" id="KW-0472">Membrane</keyword>
<keyword evidence="1" id="KW-1133">Transmembrane helix</keyword>
<accession>A0AAD5YEH8</accession>
<dbReference type="AlphaFoldDB" id="A0AAD5YEH8"/>
<feature type="transmembrane region" description="Helical" evidence="1">
    <location>
        <begin position="104"/>
        <end position="124"/>
    </location>
</feature>
<feature type="transmembrane region" description="Helical" evidence="1">
    <location>
        <begin position="44"/>
        <end position="64"/>
    </location>
</feature>
<feature type="domain" description="DUF6533" evidence="2">
    <location>
        <begin position="21"/>
        <end position="59"/>
    </location>
</feature>
<keyword evidence="1" id="KW-0812">Transmembrane</keyword>
<keyword evidence="4" id="KW-1185">Reference proteome</keyword>
<dbReference type="InterPro" id="IPR045340">
    <property type="entry name" value="DUF6533"/>
</dbReference>
<feature type="transmembrane region" description="Helical" evidence="1">
    <location>
        <begin position="12"/>
        <end position="32"/>
    </location>
</feature>
<gene>
    <name evidence="3" type="ORF">NLI96_g10277</name>
</gene>
<organism evidence="3 4">
    <name type="scientific">Meripilus lineatus</name>
    <dbReference type="NCBI Taxonomy" id="2056292"/>
    <lineage>
        <taxon>Eukaryota</taxon>
        <taxon>Fungi</taxon>
        <taxon>Dikarya</taxon>
        <taxon>Basidiomycota</taxon>
        <taxon>Agaricomycotina</taxon>
        <taxon>Agaricomycetes</taxon>
        <taxon>Polyporales</taxon>
        <taxon>Meripilaceae</taxon>
        <taxon>Meripilus</taxon>
    </lineage>
</organism>
<sequence length="171" mass="19213">MNDSVTSDLYLYQYAHVFGGVILYYDWLLTLADEIEYFWSGSKSIVVWLVLVTRYFPFFSYPAVMVSVITTSDDHTAILPHGPERTAPHHGCQMDTPGMAGIRIATAWEGLFVFDITIFILTLFKTLKRGNENCPAHIRVGENLFDIYISLTGNLGKSSRPKAISNLTQAP</sequence>
<evidence type="ECO:0000313" key="4">
    <source>
        <dbReference type="Proteomes" id="UP001212997"/>
    </source>
</evidence>